<dbReference type="GO" id="GO:0006352">
    <property type="term" value="P:DNA-templated transcription initiation"/>
    <property type="evidence" value="ECO:0007669"/>
    <property type="project" value="InterPro"/>
</dbReference>
<dbReference type="Pfam" id="PF04542">
    <property type="entry name" value="Sigma70_r2"/>
    <property type="match status" value="1"/>
</dbReference>
<protein>
    <submittedName>
        <fullName evidence="7">RNA polymerase ECF family sigma subunit</fullName>
    </submittedName>
</protein>
<gene>
    <name evidence="7" type="ORF">C8D93_11166</name>
</gene>
<evidence type="ECO:0000256" key="4">
    <source>
        <dbReference type="ARBA" id="ARBA00023163"/>
    </source>
</evidence>
<comment type="caution">
    <text evidence="7">The sequence shown here is derived from an EMBL/GenBank/DDBJ whole genome shotgun (WGS) entry which is preliminary data.</text>
</comment>
<proteinExistence type="inferred from homology"/>
<dbReference type="PANTHER" id="PTHR43133">
    <property type="entry name" value="RNA POLYMERASE ECF-TYPE SIGMA FACTO"/>
    <property type="match status" value="1"/>
</dbReference>
<dbReference type="AlphaFoldDB" id="A0A318E7I0"/>
<dbReference type="GO" id="GO:0003677">
    <property type="term" value="F:DNA binding"/>
    <property type="evidence" value="ECO:0007669"/>
    <property type="project" value="InterPro"/>
</dbReference>
<organism evidence="7 8">
    <name type="scientific">Sinimarinibacterium flocculans</name>
    <dbReference type="NCBI Taxonomy" id="985250"/>
    <lineage>
        <taxon>Bacteria</taxon>
        <taxon>Pseudomonadati</taxon>
        <taxon>Pseudomonadota</taxon>
        <taxon>Gammaproteobacteria</taxon>
        <taxon>Nevskiales</taxon>
        <taxon>Nevskiaceae</taxon>
        <taxon>Sinimarinibacterium</taxon>
    </lineage>
</organism>
<dbReference type="Proteomes" id="UP000248330">
    <property type="component" value="Unassembled WGS sequence"/>
</dbReference>
<dbReference type="RefSeq" id="WP_110266441.1">
    <property type="nucleotide sequence ID" value="NZ_CAKZQT010000005.1"/>
</dbReference>
<comment type="similarity">
    <text evidence="1">Belongs to the sigma-70 factor family. ECF subfamily.</text>
</comment>
<dbReference type="SUPFAM" id="SSF88946">
    <property type="entry name" value="Sigma2 domain of RNA polymerase sigma factors"/>
    <property type="match status" value="1"/>
</dbReference>
<dbReference type="Gene3D" id="1.10.1740.10">
    <property type="match status" value="1"/>
</dbReference>
<keyword evidence="4" id="KW-0804">Transcription</keyword>
<dbReference type="InterPro" id="IPR014284">
    <property type="entry name" value="RNA_pol_sigma-70_dom"/>
</dbReference>
<evidence type="ECO:0000313" key="7">
    <source>
        <dbReference type="EMBL" id="PXV64894.1"/>
    </source>
</evidence>
<dbReference type="InterPro" id="IPR039425">
    <property type="entry name" value="RNA_pol_sigma-70-like"/>
</dbReference>
<sequence>MADPEQLARLLSATAGGDQRAFRHLYDASGPHLFGLLLRILKRRDWAEEALQDCFLKIWQKADTYAPDKGAPLTWLMTIARYRALDLLRAKRPEVELPEDGEDASMQFADDSSGIDPQAGAVEQEGMGRLAECMRGLQDEQRRSVLLAYYEGYTHQELARALNAPLGTVKSWVRRGLQRLRECLGE</sequence>
<reference evidence="7 8" key="1">
    <citation type="submission" date="2018-04" db="EMBL/GenBank/DDBJ databases">
        <title>Genomic Encyclopedia of Type Strains, Phase IV (KMG-IV): sequencing the most valuable type-strain genomes for metagenomic binning, comparative biology and taxonomic classification.</title>
        <authorList>
            <person name="Goeker M."/>
        </authorList>
    </citation>
    <scope>NUCLEOTIDE SEQUENCE [LARGE SCALE GENOMIC DNA]</scope>
    <source>
        <strain evidence="7 8">DSM 104150</strain>
    </source>
</reference>
<dbReference type="InterPro" id="IPR013324">
    <property type="entry name" value="RNA_pol_sigma_r3/r4-like"/>
</dbReference>
<accession>A0A318E7I0</accession>
<keyword evidence="8" id="KW-1185">Reference proteome</keyword>
<keyword evidence="2" id="KW-0805">Transcription regulation</keyword>
<evidence type="ECO:0000313" key="8">
    <source>
        <dbReference type="Proteomes" id="UP000248330"/>
    </source>
</evidence>
<keyword evidence="3" id="KW-0731">Sigma factor</keyword>
<dbReference type="InterPro" id="IPR007627">
    <property type="entry name" value="RNA_pol_sigma70_r2"/>
</dbReference>
<evidence type="ECO:0000259" key="6">
    <source>
        <dbReference type="Pfam" id="PF08281"/>
    </source>
</evidence>
<feature type="domain" description="RNA polymerase sigma-70 region 2" evidence="5">
    <location>
        <begin position="25"/>
        <end position="92"/>
    </location>
</feature>
<evidence type="ECO:0000256" key="2">
    <source>
        <dbReference type="ARBA" id="ARBA00023015"/>
    </source>
</evidence>
<dbReference type="NCBIfam" id="TIGR02937">
    <property type="entry name" value="sigma70-ECF"/>
    <property type="match status" value="1"/>
</dbReference>
<dbReference type="Pfam" id="PF08281">
    <property type="entry name" value="Sigma70_r4_2"/>
    <property type="match status" value="1"/>
</dbReference>
<evidence type="ECO:0000256" key="3">
    <source>
        <dbReference type="ARBA" id="ARBA00023082"/>
    </source>
</evidence>
<evidence type="ECO:0000259" key="5">
    <source>
        <dbReference type="Pfam" id="PF04542"/>
    </source>
</evidence>
<dbReference type="Gene3D" id="1.10.10.10">
    <property type="entry name" value="Winged helix-like DNA-binding domain superfamily/Winged helix DNA-binding domain"/>
    <property type="match status" value="1"/>
</dbReference>
<dbReference type="InterPro" id="IPR036388">
    <property type="entry name" value="WH-like_DNA-bd_sf"/>
</dbReference>
<evidence type="ECO:0000256" key="1">
    <source>
        <dbReference type="ARBA" id="ARBA00010641"/>
    </source>
</evidence>
<dbReference type="InterPro" id="IPR013325">
    <property type="entry name" value="RNA_pol_sigma_r2"/>
</dbReference>
<name>A0A318E7I0_9GAMM</name>
<dbReference type="OrthoDB" id="9784272at2"/>
<dbReference type="GO" id="GO:0016987">
    <property type="term" value="F:sigma factor activity"/>
    <property type="evidence" value="ECO:0007669"/>
    <property type="project" value="UniProtKB-KW"/>
</dbReference>
<dbReference type="PANTHER" id="PTHR43133:SF62">
    <property type="entry name" value="RNA POLYMERASE SIGMA FACTOR SIGZ"/>
    <property type="match status" value="1"/>
</dbReference>
<dbReference type="SUPFAM" id="SSF88659">
    <property type="entry name" value="Sigma3 and sigma4 domains of RNA polymerase sigma factors"/>
    <property type="match status" value="1"/>
</dbReference>
<feature type="domain" description="RNA polymerase sigma factor 70 region 4 type 2" evidence="6">
    <location>
        <begin position="129"/>
        <end position="180"/>
    </location>
</feature>
<dbReference type="EMBL" id="QICN01000011">
    <property type="protein sequence ID" value="PXV64894.1"/>
    <property type="molecule type" value="Genomic_DNA"/>
</dbReference>
<dbReference type="CDD" id="cd06171">
    <property type="entry name" value="Sigma70_r4"/>
    <property type="match status" value="1"/>
</dbReference>
<dbReference type="InterPro" id="IPR013249">
    <property type="entry name" value="RNA_pol_sigma70_r4_t2"/>
</dbReference>